<dbReference type="PANTHER" id="PTHR45339">
    <property type="entry name" value="HYBRID SIGNAL TRANSDUCTION HISTIDINE KINASE J"/>
    <property type="match status" value="1"/>
</dbReference>
<name>A0ABX2HCP2_9FIRM</name>
<keyword evidence="3" id="KW-0902">Two-component regulatory system</keyword>
<evidence type="ECO:0000256" key="1">
    <source>
        <dbReference type="ARBA" id="ARBA00018672"/>
    </source>
</evidence>
<dbReference type="Pfam" id="PF00072">
    <property type="entry name" value="Response_reg"/>
    <property type="match status" value="1"/>
</dbReference>
<dbReference type="InterPro" id="IPR001789">
    <property type="entry name" value="Sig_transdc_resp-reg_receiver"/>
</dbReference>
<evidence type="ECO:0000256" key="4">
    <source>
        <dbReference type="ARBA" id="ARBA00024867"/>
    </source>
</evidence>
<dbReference type="Gene3D" id="3.40.50.2300">
    <property type="match status" value="1"/>
</dbReference>
<reference evidence="7 8" key="1">
    <citation type="journal article" date="2020" name="Cell Host Microbe">
        <title>Functional and Genomic Variation between Human-Derived Isolates of Lachnospiraceae Reveals Inter- and Intra-Species Diversity.</title>
        <authorList>
            <person name="Sorbara M.T."/>
            <person name="Littmann E.R."/>
            <person name="Fontana E."/>
            <person name="Moody T.U."/>
            <person name="Kohout C.E."/>
            <person name="Gjonbalaj M."/>
            <person name="Eaton V."/>
            <person name="Seok R."/>
            <person name="Leiner I.M."/>
            <person name="Pamer E.G."/>
        </authorList>
    </citation>
    <scope>NUCLEOTIDE SEQUENCE [LARGE SCALE GENOMIC DNA]</scope>
    <source>
        <strain evidence="7 8">MSK.17.74</strain>
    </source>
</reference>
<keyword evidence="8" id="KW-1185">Reference proteome</keyword>
<comment type="caution">
    <text evidence="7">The sequence shown here is derived from an EMBL/GenBank/DDBJ whole genome shotgun (WGS) entry which is preliminary data.</text>
</comment>
<gene>
    <name evidence="7" type="ORF">G5B17_20455</name>
</gene>
<dbReference type="CDD" id="cd17546">
    <property type="entry name" value="REC_hyHK_CKI1_RcsC-like"/>
    <property type="match status" value="1"/>
</dbReference>
<dbReference type="PANTHER" id="PTHR45339:SF1">
    <property type="entry name" value="HYBRID SIGNAL TRANSDUCTION HISTIDINE KINASE J"/>
    <property type="match status" value="1"/>
</dbReference>
<proteinExistence type="predicted"/>
<organism evidence="7 8">
    <name type="scientific">Blautia faecis</name>
    <dbReference type="NCBI Taxonomy" id="871665"/>
    <lineage>
        <taxon>Bacteria</taxon>
        <taxon>Bacillati</taxon>
        <taxon>Bacillota</taxon>
        <taxon>Clostridia</taxon>
        <taxon>Lachnospirales</taxon>
        <taxon>Lachnospiraceae</taxon>
        <taxon>Blautia</taxon>
    </lineage>
</organism>
<dbReference type="EMBL" id="JAAITS010000102">
    <property type="protein sequence ID" value="NSG87707.1"/>
    <property type="molecule type" value="Genomic_DNA"/>
</dbReference>
<evidence type="ECO:0000259" key="6">
    <source>
        <dbReference type="PROSITE" id="PS50110"/>
    </source>
</evidence>
<dbReference type="Proteomes" id="UP001644719">
    <property type="component" value="Unassembled WGS sequence"/>
</dbReference>
<sequence>MDIMMPVMDGLTATKTIRSLKHPDAETIPIIAMTANAFQEDAEKCIAVGMNAHLAKPLDIEKVKMTIYKYI</sequence>
<evidence type="ECO:0000256" key="2">
    <source>
        <dbReference type="ARBA" id="ARBA00022553"/>
    </source>
</evidence>
<keyword evidence="2 5" id="KW-0597">Phosphoprotein</keyword>
<accession>A0ABX2HCP2</accession>
<evidence type="ECO:0000256" key="5">
    <source>
        <dbReference type="PROSITE-ProRule" id="PRU00169"/>
    </source>
</evidence>
<evidence type="ECO:0000313" key="8">
    <source>
        <dbReference type="Proteomes" id="UP001644719"/>
    </source>
</evidence>
<feature type="domain" description="Response regulatory" evidence="6">
    <location>
        <begin position="1"/>
        <end position="71"/>
    </location>
</feature>
<dbReference type="InterPro" id="IPR011006">
    <property type="entry name" value="CheY-like_superfamily"/>
</dbReference>
<dbReference type="SUPFAM" id="SSF52172">
    <property type="entry name" value="CheY-like"/>
    <property type="match status" value="1"/>
</dbReference>
<dbReference type="PROSITE" id="PS50110">
    <property type="entry name" value="RESPONSE_REGULATORY"/>
    <property type="match status" value="1"/>
</dbReference>
<dbReference type="RefSeq" id="WP_148463376.1">
    <property type="nucleotide sequence ID" value="NZ_JAAIPU010000021.1"/>
</dbReference>
<feature type="modified residue" description="4-aspartylphosphate" evidence="5">
    <location>
        <position position="2"/>
    </location>
</feature>
<protein>
    <recommendedName>
        <fullName evidence="1">Stage 0 sporulation protein A homolog</fullName>
    </recommendedName>
</protein>
<evidence type="ECO:0000313" key="7">
    <source>
        <dbReference type="EMBL" id="NSG87707.1"/>
    </source>
</evidence>
<evidence type="ECO:0000256" key="3">
    <source>
        <dbReference type="ARBA" id="ARBA00023012"/>
    </source>
</evidence>
<comment type="function">
    <text evidence="4">May play the central regulatory role in sporulation. It may be an element of the effector pathway responsible for the activation of sporulation genes in response to nutritional stress. Spo0A may act in concert with spo0H (a sigma factor) to control the expression of some genes that are critical to the sporulation process.</text>
</comment>